<evidence type="ECO:0000313" key="9">
    <source>
        <dbReference type="EMBL" id="MBB3976891.1"/>
    </source>
</evidence>
<dbReference type="GO" id="GO:0019646">
    <property type="term" value="P:aerobic electron transport chain"/>
    <property type="evidence" value="ECO:0007669"/>
    <property type="project" value="InterPro"/>
</dbReference>
<dbReference type="RefSeq" id="WP_183803253.1">
    <property type="nucleotide sequence ID" value="NZ_JACIEE010000004.1"/>
</dbReference>
<keyword evidence="10" id="KW-1185">Reference proteome</keyword>
<dbReference type="PROSITE" id="PS50253">
    <property type="entry name" value="COX3"/>
    <property type="match status" value="1"/>
</dbReference>
<keyword evidence="4 7" id="KW-1133">Transmembrane helix</keyword>
<name>A0A7W6GIF2_9HYPH</name>
<comment type="similarity">
    <text evidence="2 6">Belongs to the cytochrome c oxidase subunit 3 family.</text>
</comment>
<keyword evidence="5 7" id="KW-0472">Membrane</keyword>
<comment type="subcellular location">
    <subcellularLocation>
        <location evidence="6">Cell membrane</location>
        <topology evidence="6">Multi-pass membrane protein</topology>
    </subcellularLocation>
    <subcellularLocation>
        <location evidence="1">Membrane</location>
        <topology evidence="1">Multi-pass membrane protein</topology>
    </subcellularLocation>
</comment>
<feature type="domain" description="Heme-copper oxidase subunit III family profile" evidence="8">
    <location>
        <begin position="1"/>
        <end position="229"/>
    </location>
</feature>
<evidence type="ECO:0000256" key="5">
    <source>
        <dbReference type="ARBA" id="ARBA00023136"/>
    </source>
</evidence>
<dbReference type="InterPro" id="IPR024791">
    <property type="entry name" value="Cyt_c/ubiquinol_Oxase_su3"/>
</dbReference>
<dbReference type="EMBL" id="JACIEE010000004">
    <property type="protein sequence ID" value="MBB3976891.1"/>
    <property type="molecule type" value="Genomic_DNA"/>
</dbReference>
<protein>
    <submittedName>
        <fullName evidence="9">Cytochrome c oxidase subunit 3</fullName>
    </submittedName>
</protein>
<dbReference type="InterPro" id="IPR000298">
    <property type="entry name" value="Cyt_c_oxidase-like_su3"/>
</dbReference>
<evidence type="ECO:0000256" key="2">
    <source>
        <dbReference type="ARBA" id="ARBA00010581"/>
    </source>
</evidence>
<evidence type="ECO:0000256" key="6">
    <source>
        <dbReference type="RuleBase" id="RU003376"/>
    </source>
</evidence>
<dbReference type="Pfam" id="PF00510">
    <property type="entry name" value="COX3"/>
    <property type="match status" value="1"/>
</dbReference>
<dbReference type="Proteomes" id="UP000574761">
    <property type="component" value="Unassembled WGS sequence"/>
</dbReference>
<dbReference type="GO" id="GO:0004129">
    <property type="term" value="F:cytochrome-c oxidase activity"/>
    <property type="evidence" value="ECO:0007669"/>
    <property type="project" value="InterPro"/>
</dbReference>
<dbReference type="AlphaFoldDB" id="A0A7W6GIF2"/>
<keyword evidence="3 6" id="KW-0812">Transmembrane</keyword>
<evidence type="ECO:0000256" key="3">
    <source>
        <dbReference type="ARBA" id="ARBA00022692"/>
    </source>
</evidence>
<evidence type="ECO:0000256" key="7">
    <source>
        <dbReference type="SAM" id="Phobius"/>
    </source>
</evidence>
<evidence type="ECO:0000256" key="1">
    <source>
        <dbReference type="ARBA" id="ARBA00004141"/>
    </source>
</evidence>
<organism evidence="9 10">
    <name type="scientific">Mycoplana azooxidifex</name>
    <dbReference type="NCBI Taxonomy" id="1636188"/>
    <lineage>
        <taxon>Bacteria</taxon>
        <taxon>Pseudomonadati</taxon>
        <taxon>Pseudomonadota</taxon>
        <taxon>Alphaproteobacteria</taxon>
        <taxon>Hyphomicrobiales</taxon>
        <taxon>Rhizobiaceae</taxon>
        <taxon>Mycoplana</taxon>
    </lineage>
</organism>
<evidence type="ECO:0000256" key="4">
    <source>
        <dbReference type="ARBA" id="ARBA00022989"/>
    </source>
</evidence>
<comment type="caution">
    <text evidence="9">The sequence shown here is derived from an EMBL/GenBank/DDBJ whole genome shotgun (WGS) entry which is preliminary data.</text>
</comment>
<feature type="transmembrane region" description="Helical" evidence="7">
    <location>
        <begin position="207"/>
        <end position="228"/>
    </location>
</feature>
<accession>A0A7W6GIF2</accession>
<evidence type="ECO:0000259" key="8">
    <source>
        <dbReference type="PROSITE" id="PS50253"/>
    </source>
</evidence>
<proteinExistence type="inferred from homology"/>
<feature type="transmembrane region" description="Helical" evidence="7">
    <location>
        <begin position="56"/>
        <end position="77"/>
    </location>
</feature>
<dbReference type="PANTHER" id="PTHR11403:SF10">
    <property type="entry name" value="CYTOCHROME C OXIDASE"/>
    <property type="match status" value="1"/>
</dbReference>
<reference evidence="9 10" key="1">
    <citation type="submission" date="2020-08" db="EMBL/GenBank/DDBJ databases">
        <title>Genomic Encyclopedia of Type Strains, Phase IV (KMG-IV): sequencing the most valuable type-strain genomes for metagenomic binning, comparative biology and taxonomic classification.</title>
        <authorList>
            <person name="Goeker M."/>
        </authorList>
    </citation>
    <scope>NUCLEOTIDE SEQUENCE [LARGE SCALE GENOMIC DNA]</scope>
    <source>
        <strain evidence="9 10">DSM 100211</strain>
    </source>
</reference>
<feature type="transmembrane region" description="Helical" evidence="7">
    <location>
        <begin position="126"/>
        <end position="144"/>
    </location>
</feature>
<dbReference type="GO" id="GO:0005886">
    <property type="term" value="C:plasma membrane"/>
    <property type="evidence" value="ECO:0007669"/>
    <property type="project" value="UniProtKB-SubCell"/>
</dbReference>
<feature type="transmembrane region" description="Helical" evidence="7">
    <location>
        <begin position="164"/>
        <end position="186"/>
    </location>
</feature>
<dbReference type="Gene3D" id="1.20.120.80">
    <property type="entry name" value="Cytochrome c oxidase, subunit III, four-helix bundle"/>
    <property type="match status" value="1"/>
</dbReference>
<gene>
    <name evidence="9" type="ORF">GGQ64_002091</name>
</gene>
<dbReference type="SUPFAM" id="SSF81452">
    <property type="entry name" value="Cytochrome c oxidase subunit III-like"/>
    <property type="match status" value="1"/>
</dbReference>
<evidence type="ECO:0000313" key="10">
    <source>
        <dbReference type="Proteomes" id="UP000574761"/>
    </source>
</evidence>
<dbReference type="InterPro" id="IPR035973">
    <property type="entry name" value="Cyt_c_oxidase_su3-like_sf"/>
</dbReference>
<dbReference type="InterPro" id="IPR013833">
    <property type="entry name" value="Cyt_c_oxidase_su3_a-hlx"/>
</dbReference>
<sequence length="240" mass="26305">MTAMLLFLCVIAAIIIWWSAGQGLMSKPWLEVGVATAHGPGDRRDPDQPKLPAQKIGLGVFLAVVGALFTLFISAYLMRVSTQDWWATPVPRLLYVNTGILFASSLCLHWAKVEAVRGRRDQLRTAMLAGLATALAFVTGQVFAWRQLVAAGYTLTDDASTSFFYVITGMHGLHILGGMVALVRTARLVRAEAIVTPRLRLSVELCAIYWHFMLAVWLVLLALFAGWAGSIVAFCQQLIT</sequence>
<dbReference type="PANTHER" id="PTHR11403">
    <property type="entry name" value="CYTOCHROME C OXIDASE SUBUNIT III"/>
    <property type="match status" value="1"/>
</dbReference>